<dbReference type="Proteomes" id="UP000265800">
    <property type="component" value="Unassembled WGS sequence"/>
</dbReference>
<evidence type="ECO:0000313" key="2">
    <source>
        <dbReference type="Proteomes" id="UP000265800"/>
    </source>
</evidence>
<evidence type="ECO:0000313" key="1">
    <source>
        <dbReference type="EMBL" id="RIH88732.1"/>
    </source>
</evidence>
<reference evidence="1 2" key="1">
    <citation type="submission" date="2018-08" db="EMBL/GenBank/DDBJ databases">
        <title>Meiothermus luteus KCTC 52599 genome sequencing project.</title>
        <authorList>
            <person name="Da Costa M.S."/>
            <person name="Albuquerque L."/>
            <person name="Raposo P."/>
            <person name="Froufe H.J.C."/>
            <person name="Barroso C.S."/>
            <person name="Egas C."/>
        </authorList>
    </citation>
    <scope>NUCLEOTIDE SEQUENCE [LARGE SCALE GENOMIC DNA]</scope>
    <source>
        <strain evidence="1 2">KCTC 52599</strain>
    </source>
</reference>
<accession>A0A399F1N6</accession>
<dbReference type="AlphaFoldDB" id="A0A399F1N6"/>
<proteinExistence type="predicted"/>
<name>A0A399F1N6_9DEIN</name>
<comment type="caution">
    <text evidence="1">The sequence shown here is derived from an EMBL/GenBank/DDBJ whole genome shotgun (WGS) entry which is preliminary data.</text>
</comment>
<keyword evidence="2" id="KW-1185">Reference proteome</keyword>
<gene>
    <name evidence="1" type="ORF">Mlute_00520</name>
</gene>
<protein>
    <submittedName>
        <fullName evidence="1">Uncharacterized protein</fullName>
    </submittedName>
</protein>
<organism evidence="1 2">
    <name type="scientific">Meiothermus luteus</name>
    <dbReference type="NCBI Taxonomy" id="2026184"/>
    <lineage>
        <taxon>Bacteria</taxon>
        <taxon>Thermotogati</taxon>
        <taxon>Deinococcota</taxon>
        <taxon>Deinococci</taxon>
        <taxon>Thermales</taxon>
        <taxon>Thermaceae</taxon>
        <taxon>Meiothermus</taxon>
    </lineage>
</organism>
<dbReference type="EMBL" id="QWKZ01000010">
    <property type="protein sequence ID" value="RIH88732.1"/>
    <property type="molecule type" value="Genomic_DNA"/>
</dbReference>
<sequence length="33" mass="3465">MGFVSVGKAFSAKIDTHPPYPIMGGCQEARVAV</sequence>